<dbReference type="SUPFAM" id="SSF56601">
    <property type="entry name" value="beta-lactamase/transpeptidase-like"/>
    <property type="match status" value="1"/>
</dbReference>
<dbReference type="GO" id="GO:0016787">
    <property type="term" value="F:hydrolase activity"/>
    <property type="evidence" value="ECO:0007669"/>
    <property type="project" value="UniProtKB-KW"/>
</dbReference>
<dbReference type="Proteomes" id="UP000824588">
    <property type="component" value="Chromosome"/>
</dbReference>
<keyword evidence="1" id="KW-0732">Signal</keyword>
<dbReference type="Gene3D" id="3.40.710.10">
    <property type="entry name" value="DD-peptidase/beta-lactamase superfamily"/>
    <property type="match status" value="1"/>
</dbReference>
<dbReference type="InterPro" id="IPR050789">
    <property type="entry name" value="Diverse_Enzym_Activities"/>
</dbReference>
<dbReference type="PANTHER" id="PTHR43283:SF14">
    <property type="entry name" value="BLL8153 PROTEIN"/>
    <property type="match status" value="1"/>
</dbReference>
<dbReference type="InterPro" id="IPR012338">
    <property type="entry name" value="Beta-lactam/transpept-like"/>
</dbReference>
<evidence type="ECO:0000313" key="3">
    <source>
        <dbReference type="EMBL" id="QYY80510.1"/>
    </source>
</evidence>
<dbReference type="InterPro" id="IPR001466">
    <property type="entry name" value="Beta-lactam-related"/>
</dbReference>
<dbReference type="EMBL" id="CP071586">
    <property type="protein sequence ID" value="QYY80510.1"/>
    <property type="molecule type" value="Genomic_DNA"/>
</dbReference>
<feature type="signal peptide" evidence="1">
    <location>
        <begin position="1"/>
        <end position="26"/>
    </location>
</feature>
<gene>
    <name evidence="3" type="ORF">J0G10_22625</name>
</gene>
<accession>A0ABX8YKN2</accession>
<dbReference type="PANTHER" id="PTHR43283">
    <property type="entry name" value="BETA-LACTAMASE-RELATED"/>
    <property type="match status" value="1"/>
</dbReference>
<proteinExistence type="predicted"/>
<evidence type="ECO:0000259" key="2">
    <source>
        <dbReference type="Pfam" id="PF00144"/>
    </source>
</evidence>
<dbReference type="Pfam" id="PF00144">
    <property type="entry name" value="Beta-lactamase"/>
    <property type="match status" value="1"/>
</dbReference>
<protein>
    <submittedName>
        <fullName evidence="3">Serine hydrolase</fullName>
    </submittedName>
</protein>
<reference evidence="3 4" key="1">
    <citation type="journal article" date="2022" name="Int. J. Syst. Evol. Microbiol.">
        <title>Pseudomonas germanica sp. nov., isolated from Iris germanica rhizomes.</title>
        <authorList>
            <person name="Atanasov K.E."/>
            <person name="Galbis D.M."/>
            <person name="Gallego J."/>
            <person name="Serpico A."/>
            <person name="Bosch M."/>
            <person name="Altabella T."/>
            <person name="Ferrer A."/>
        </authorList>
    </citation>
    <scope>NUCLEOTIDE SEQUENCE [LARGE SCALE GENOMIC DNA]</scope>
    <source>
        <strain evidence="3 4">FIT28</strain>
    </source>
</reference>
<keyword evidence="3" id="KW-0378">Hydrolase</keyword>
<evidence type="ECO:0000313" key="4">
    <source>
        <dbReference type="Proteomes" id="UP000824588"/>
    </source>
</evidence>
<feature type="domain" description="Beta-lactamase-related" evidence="2">
    <location>
        <begin position="106"/>
        <end position="453"/>
    </location>
</feature>
<dbReference type="RefSeq" id="WP_220556763.1">
    <property type="nucleotide sequence ID" value="NZ_CP071586.1"/>
</dbReference>
<name>A0ABX8YKN2_9PSED</name>
<keyword evidence="4" id="KW-1185">Reference proteome</keyword>
<evidence type="ECO:0000256" key="1">
    <source>
        <dbReference type="SAM" id="SignalP"/>
    </source>
</evidence>
<organism evidence="3 4">
    <name type="scientific">Pseudomonas germanica</name>
    <dbReference type="NCBI Taxonomy" id="2815720"/>
    <lineage>
        <taxon>Bacteria</taxon>
        <taxon>Pseudomonadati</taxon>
        <taxon>Pseudomonadota</taxon>
        <taxon>Gammaproteobacteria</taxon>
        <taxon>Pseudomonadales</taxon>
        <taxon>Pseudomonadaceae</taxon>
        <taxon>Pseudomonas</taxon>
    </lineage>
</organism>
<feature type="chain" id="PRO_5046720265" evidence="1">
    <location>
        <begin position="27"/>
        <end position="484"/>
    </location>
</feature>
<sequence length="484" mass="53083">MNKHIKQTLMTKCLALSIIATNFAVADTKTNNTTMPDPQKLFSWSTQEKVIGFSHSSDLFSTEPFKKSANVYPLPQADSKIQALASSTTYQYGSNPDGSPHKGNTVDDFMKNNKATALLVIKNGKIALEKYREGLNSSSVWDGKSVTKSVTSTLMGAAIKDGAVKSLDETVGTYIPELKGSVYENMTLHNLIRMSTGVKWNETEVDPQADLSKMLHCLKATEPANCVIALMKSLHMDTDPATGQEKKPGAVFVYNTGEAFLTGLIVQRATKMNLAQYLQKKIWQPYGMEADGNWWAQNGIASGGSGFNATLRDYGRFGQFILNNGVLPDGSHVLPDNWVRDATTWNASSVFPHFADNGMYGYMWWFSPAYDDSLIGGKNQAAPLYVDIGAPLQNTTVPTGAVPVQGRDPVKGQPASVSDWTFSAVGIYGQFIAINQRENIVVVQWSTWDKPDPKCCDANDPQYTAENPYNEQAVFLNALISKLH</sequence>